<name>A0A1D1V8M2_RAMVA</name>
<comment type="caution">
    <text evidence="1">The sequence shown here is derived from an EMBL/GenBank/DDBJ whole genome shotgun (WGS) entry which is preliminary data.</text>
</comment>
<evidence type="ECO:0008006" key="3">
    <source>
        <dbReference type="Google" id="ProtNLM"/>
    </source>
</evidence>
<dbReference type="EMBL" id="BDGG01000004">
    <property type="protein sequence ID" value="GAU97250.1"/>
    <property type="molecule type" value="Genomic_DNA"/>
</dbReference>
<sequence length="57" mass="6624">MQKCWAKEPASRPLFAEITAQLGSLLPPHLEHAYLKLDEEYSAFNENLDKDYYSTHL</sequence>
<dbReference type="Proteomes" id="UP000186922">
    <property type="component" value="Unassembled WGS sequence"/>
</dbReference>
<organism evidence="1 2">
    <name type="scientific">Ramazzottius varieornatus</name>
    <name type="common">Water bear</name>
    <name type="synonym">Tardigrade</name>
    <dbReference type="NCBI Taxonomy" id="947166"/>
    <lineage>
        <taxon>Eukaryota</taxon>
        <taxon>Metazoa</taxon>
        <taxon>Ecdysozoa</taxon>
        <taxon>Tardigrada</taxon>
        <taxon>Eutardigrada</taxon>
        <taxon>Parachela</taxon>
        <taxon>Hypsibioidea</taxon>
        <taxon>Ramazzottiidae</taxon>
        <taxon>Ramazzottius</taxon>
    </lineage>
</organism>
<evidence type="ECO:0000313" key="1">
    <source>
        <dbReference type="EMBL" id="GAU97250.1"/>
    </source>
</evidence>
<gene>
    <name evidence="1" type="primary">RvY_08577-1</name>
    <name evidence="1" type="synonym">RvY_08577.1</name>
    <name evidence="1" type="ORF">RvY_08577</name>
</gene>
<proteinExistence type="predicted"/>
<protein>
    <recommendedName>
        <fullName evidence="3">Serine-threonine/tyrosine-protein kinase catalytic domain-containing protein</fullName>
    </recommendedName>
</protein>
<keyword evidence="2" id="KW-1185">Reference proteome</keyword>
<accession>A0A1D1V8M2</accession>
<dbReference type="AlphaFoldDB" id="A0A1D1V8M2"/>
<reference evidence="1 2" key="1">
    <citation type="journal article" date="2016" name="Nat. Commun.">
        <title>Extremotolerant tardigrade genome and improved radiotolerance of human cultured cells by tardigrade-unique protein.</title>
        <authorList>
            <person name="Hashimoto T."/>
            <person name="Horikawa D.D."/>
            <person name="Saito Y."/>
            <person name="Kuwahara H."/>
            <person name="Kozuka-Hata H."/>
            <person name="Shin-I T."/>
            <person name="Minakuchi Y."/>
            <person name="Ohishi K."/>
            <person name="Motoyama A."/>
            <person name="Aizu T."/>
            <person name="Enomoto A."/>
            <person name="Kondo K."/>
            <person name="Tanaka S."/>
            <person name="Hara Y."/>
            <person name="Koshikawa S."/>
            <person name="Sagara H."/>
            <person name="Miura T."/>
            <person name="Yokobori S."/>
            <person name="Miyagawa K."/>
            <person name="Suzuki Y."/>
            <person name="Kubo T."/>
            <person name="Oyama M."/>
            <person name="Kohara Y."/>
            <person name="Fujiyama A."/>
            <person name="Arakawa K."/>
            <person name="Katayama T."/>
            <person name="Toyoda A."/>
            <person name="Kunieda T."/>
        </authorList>
    </citation>
    <scope>NUCLEOTIDE SEQUENCE [LARGE SCALE GENOMIC DNA]</scope>
    <source>
        <strain evidence="1 2">YOKOZUNA-1</strain>
    </source>
</reference>
<evidence type="ECO:0000313" key="2">
    <source>
        <dbReference type="Proteomes" id="UP000186922"/>
    </source>
</evidence>